<dbReference type="Proteomes" id="UP000245946">
    <property type="component" value="Unassembled WGS sequence"/>
</dbReference>
<dbReference type="PANTHER" id="PTHR28518">
    <property type="entry name" value="TRNA-SPLICING ENDONUCLEASE SUBUNIT SEN15"/>
    <property type="match status" value="1"/>
</dbReference>
<evidence type="ECO:0000256" key="1">
    <source>
        <dbReference type="ARBA" id="ARBA00006091"/>
    </source>
</evidence>
<dbReference type="InterPro" id="IPR011856">
    <property type="entry name" value="tRNA_endonuc-like_dom_sf"/>
</dbReference>
<evidence type="ECO:0000313" key="4">
    <source>
        <dbReference type="EMBL" id="PWO01113.1"/>
    </source>
</evidence>
<gene>
    <name evidence="4" type="ORF">FA09DRAFT_335750</name>
</gene>
<reference evidence="4 5" key="1">
    <citation type="journal article" date="2018" name="Mol. Biol. Evol.">
        <title>Broad Genomic Sampling Reveals a Smut Pathogenic Ancestry of the Fungal Clade Ustilaginomycotina.</title>
        <authorList>
            <person name="Kijpornyongpan T."/>
            <person name="Mondo S.J."/>
            <person name="Barry K."/>
            <person name="Sandor L."/>
            <person name="Lee J."/>
            <person name="Lipzen A."/>
            <person name="Pangilinan J."/>
            <person name="LaButti K."/>
            <person name="Hainaut M."/>
            <person name="Henrissat B."/>
            <person name="Grigoriev I.V."/>
            <person name="Spatafora J.W."/>
            <person name="Aime M.C."/>
        </authorList>
    </citation>
    <scope>NUCLEOTIDE SEQUENCE [LARGE SCALE GENOMIC DNA]</scope>
    <source>
        <strain evidence="4 5">MCA 4186</strain>
    </source>
</reference>
<evidence type="ECO:0000259" key="3">
    <source>
        <dbReference type="Pfam" id="PF09631"/>
    </source>
</evidence>
<feature type="domain" description="tRNA-splicing endonuclease subunit Sen15" evidence="3">
    <location>
        <begin position="35"/>
        <end position="152"/>
    </location>
</feature>
<dbReference type="InterPro" id="IPR018593">
    <property type="entry name" value="tRNA-endonuc_su_Sen15"/>
</dbReference>
<evidence type="ECO:0000256" key="2">
    <source>
        <dbReference type="ARBA" id="ARBA00022694"/>
    </source>
</evidence>
<dbReference type="InterPro" id="IPR036167">
    <property type="entry name" value="tRNA_intron_Endo_cat-like_sf"/>
</dbReference>
<accession>A0A316ZJF1</accession>
<dbReference type="Gene3D" id="3.40.1350.10">
    <property type="match status" value="1"/>
</dbReference>
<sequence length="154" mass="16103">MSSLSSTSPAIRSLPPAVLALAEAHAAHAAPLLRTYADLAHAAAWTQLDVLDFAPAGSSGAVDTGANSGFAVVRGLRPERTKREVVVPCRIENTLSSAHFTMLFDALDRLSDGPSSDGEALAPTERAHLLLAMLSPDGTVVYYTLARGIVKPVN</sequence>
<dbReference type="GO" id="GO:0000379">
    <property type="term" value="P:tRNA-type intron splice site recognition and cleavage"/>
    <property type="evidence" value="ECO:0007669"/>
    <property type="project" value="InterPro"/>
</dbReference>
<dbReference type="PANTHER" id="PTHR28518:SF1">
    <property type="entry name" value="TRNA-SPLICING ENDONUCLEASE SUBUNIT SEN15"/>
    <property type="match status" value="1"/>
</dbReference>
<dbReference type="SUPFAM" id="SSF53032">
    <property type="entry name" value="tRNA-intron endonuclease catalytic domain-like"/>
    <property type="match status" value="1"/>
</dbReference>
<dbReference type="InterPro" id="IPR042777">
    <property type="entry name" value="Sen15_fungi"/>
</dbReference>
<dbReference type="OrthoDB" id="10002170at2759"/>
<dbReference type="EMBL" id="KZ819283">
    <property type="protein sequence ID" value="PWO01113.1"/>
    <property type="molecule type" value="Genomic_DNA"/>
</dbReference>
<dbReference type="Pfam" id="PF09631">
    <property type="entry name" value="Sen15"/>
    <property type="match status" value="1"/>
</dbReference>
<keyword evidence="2" id="KW-0819">tRNA processing</keyword>
<comment type="similarity">
    <text evidence="1">Belongs to the SEN15 family.</text>
</comment>
<dbReference type="GO" id="GO:0000213">
    <property type="term" value="F:tRNA-intron lyase activity"/>
    <property type="evidence" value="ECO:0007669"/>
    <property type="project" value="TreeGrafter"/>
</dbReference>
<evidence type="ECO:0000313" key="5">
    <source>
        <dbReference type="Proteomes" id="UP000245946"/>
    </source>
</evidence>
<dbReference type="STRING" id="58919.A0A316ZJF1"/>
<dbReference type="GO" id="GO:0000214">
    <property type="term" value="C:tRNA-intron endonuclease complex"/>
    <property type="evidence" value="ECO:0007669"/>
    <property type="project" value="InterPro"/>
</dbReference>
<dbReference type="GeneID" id="37271336"/>
<organism evidence="4 5">
    <name type="scientific">Tilletiopsis washingtonensis</name>
    <dbReference type="NCBI Taxonomy" id="58919"/>
    <lineage>
        <taxon>Eukaryota</taxon>
        <taxon>Fungi</taxon>
        <taxon>Dikarya</taxon>
        <taxon>Basidiomycota</taxon>
        <taxon>Ustilaginomycotina</taxon>
        <taxon>Exobasidiomycetes</taxon>
        <taxon>Entylomatales</taxon>
        <taxon>Entylomatales incertae sedis</taxon>
        <taxon>Tilletiopsis</taxon>
    </lineage>
</organism>
<proteinExistence type="inferred from homology"/>
<keyword evidence="5" id="KW-1185">Reference proteome</keyword>
<dbReference type="GO" id="GO:0003676">
    <property type="term" value="F:nucleic acid binding"/>
    <property type="evidence" value="ECO:0007669"/>
    <property type="project" value="InterPro"/>
</dbReference>
<dbReference type="RefSeq" id="XP_025601391.1">
    <property type="nucleotide sequence ID" value="XM_025743792.1"/>
</dbReference>
<name>A0A316ZJF1_9BASI</name>
<dbReference type="AlphaFoldDB" id="A0A316ZJF1"/>
<protein>
    <recommendedName>
        <fullName evidence="3">tRNA-splicing endonuclease subunit Sen15 domain-containing protein</fullName>
    </recommendedName>
</protein>